<protein>
    <submittedName>
        <fullName evidence="1">Uncharacterized protein</fullName>
    </submittedName>
</protein>
<dbReference type="Proteomes" id="UP000245021">
    <property type="component" value="Unassembled WGS sequence"/>
</dbReference>
<dbReference type="RefSeq" id="WP_109246477.1">
    <property type="nucleotide sequence ID" value="NZ_BFFO01000016.1"/>
</dbReference>
<keyword evidence="2" id="KW-1185">Reference proteome</keyword>
<comment type="caution">
    <text evidence="1">The sequence shown here is derived from an EMBL/GenBank/DDBJ whole genome shotgun (WGS) entry which is preliminary data.</text>
</comment>
<proteinExistence type="predicted"/>
<evidence type="ECO:0000313" key="1">
    <source>
        <dbReference type="EMBL" id="GBG97526.1"/>
    </source>
</evidence>
<dbReference type="EMBL" id="BFFO01000016">
    <property type="protein sequence ID" value="GBG97526.1"/>
    <property type="molecule type" value="Genomic_DNA"/>
</dbReference>
<dbReference type="OrthoDB" id="2224388at2"/>
<name>A0A2R5HHX7_9LACT</name>
<sequence>MTRQELEERLRSELNLPFYSAKIAERDYSEAEYQEMKAQLSRDYQDYVDNYIDYAENDV</sequence>
<gene>
    <name evidence="1" type="ORF">NtB2_01672</name>
</gene>
<accession>A0A2R5HHX7</accession>
<dbReference type="AlphaFoldDB" id="A0A2R5HHX7"/>
<evidence type="ECO:0000313" key="2">
    <source>
        <dbReference type="Proteomes" id="UP000245021"/>
    </source>
</evidence>
<reference evidence="1 2" key="1">
    <citation type="journal article" date="2018" name="Genome Announc.">
        <title>Draft Genome Sequence of Lactococcus sp. Strain NtB2 (JCM 32569), Isolated from the Gut of the Higher Termite Nasutitermes takasagoensis.</title>
        <authorList>
            <person name="Noda S."/>
            <person name="Aihara C."/>
            <person name="Yuki M."/>
            <person name="Ohkuma M."/>
        </authorList>
    </citation>
    <scope>NUCLEOTIDE SEQUENCE [LARGE SCALE GENOMIC DNA]</scope>
    <source>
        <strain evidence="1 2">NtB2</strain>
    </source>
</reference>
<organism evidence="1 2">
    <name type="scientific">Lactococcus termiticola</name>
    <dbReference type="NCBI Taxonomy" id="2169526"/>
    <lineage>
        <taxon>Bacteria</taxon>
        <taxon>Bacillati</taxon>
        <taxon>Bacillota</taxon>
        <taxon>Bacilli</taxon>
        <taxon>Lactobacillales</taxon>
        <taxon>Streptococcaceae</taxon>
        <taxon>Lactococcus</taxon>
    </lineage>
</organism>